<name>A0A2P7SDG3_9HYPH</name>
<evidence type="ECO:0000256" key="2">
    <source>
        <dbReference type="SAM" id="Phobius"/>
    </source>
</evidence>
<feature type="transmembrane region" description="Helical" evidence="2">
    <location>
        <begin position="12"/>
        <end position="34"/>
    </location>
</feature>
<keyword evidence="4" id="KW-1185">Reference proteome</keyword>
<sequence length="136" mass="14249">MTDGRQHTERLWAFVHGVMLWLAAAVAIATAPAASEPDRRFEPASVAERVLEARKSDPRPGAPLWETGIVPAEPDTPASPPDMAEAADGFGLPPAGPWHGPSPQLAASLPDHLSFVVRSELGLVQARAPPPATLGA</sequence>
<keyword evidence="2" id="KW-1133">Transmembrane helix</keyword>
<accession>A0A2P7SDG3</accession>
<dbReference type="EMBL" id="PXYK01000009">
    <property type="protein sequence ID" value="PSJ60534.1"/>
    <property type="molecule type" value="Genomic_DNA"/>
</dbReference>
<evidence type="ECO:0000256" key="1">
    <source>
        <dbReference type="SAM" id="MobiDB-lite"/>
    </source>
</evidence>
<dbReference type="RefSeq" id="WP_106772270.1">
    <property type="nucleotide sequence ID" value="NZ_PXYK01000009.1"/>
</dbReference>
<reference evidence="3 4" key="1">
    <citation type="submission" date="2018-03" db="EMBL/GenBank/DDBJ databases">
        <title>The draft genome of Mesorhizobium sp. 6GN-30.</title>
        <authorList>
            <person name="Liu L."/>
            <person name="Li L."/>
            <person name="Wang T."/>
            <person name="Zhang X."/>
            <person name="Liang L."/>
        </authorList>
    </citation>
    <scope>NUCLEOTIDE SEQUENCE [LARGE SCALE GENOMIC DNA]</scope>
    <source>
        <strain evidence="3 4">6GN30</strain>
    </source>
</reference>
<keyword evidence="2" id="KW-0812">Transmembrane</keyword>
<organism evidence="3 4">
    <name type="scientific">Kumtagia ephedrae</name>
    <dbReference type="NCBI Taxonomy" id="2116701"/>
    <lineage>
        <taxon>Bacteria</taxon>
        <taxon>Pseudomonadati</taxon>
        <taxon>Pseudomonadota</taxon>
        <taxon>Alphaproteobacteria</taxon>
        <taxon>Hyphomicrobiales</taxon>
        <taxon>Phyllobacteriaceae</taxon>
        <taxon>Kumtagia</taxon>
    </lineage>
</organism>
<protein>
    <submittedName>
        <fullName evidence="3">Uncharacterized protein</fullName>
    </submittedName>
</protein>
<dbReference type="AlphaFoldDB" id="A0A2P7SDG3"/>
<dbReference type="Proteomes" id="UP000241229">
    <property type="component" value="Unassembled WGS sequence"/>
</dbReference>
<comment type="caution">
    <text evidence="3">The sequence shown here is derived from an EMBL/GenBank/DDBJ whole genome shotgun (WGS) entry which is preliminary data.</text>
</comment>
<feature type="region of interest" description="Disordered" evidence="1">
    <location>
        <begin position="52"/>
        <end position="105"/>
    </location>
</feature>
<proteinExistence type="predicted"/>
<evidence type="ECO:0000313" key="3">
    <source>
        <dbReference type="EMBL" id="PSJ60534.1"/>
    </source>
</evidence>
<gene>
    <name evidence="3" type="ORF">C7I84_11190</name>
</gene>
<evidence type="ECO:0000313" key="4">
    <source>
        <dbReference type="Proteomes" id="UP000241229"/>
    </source>
</evidence>
<keyword evidence="2" id="KW-0472">Membrane</keyword>